<dbReference type="PANTHER" id="PTHR44051">
    <property type="entry name" value="GLUTATHIONE S-TRANSFERASE-RELATED"/>
    <property type="match status" value="1"/>
</dbReference>
<proteinExistence type="predicted"/>
<dbReference type="OrthoDB" id="3828095at2"/>
<evidence type="ECO:0000313" key="4">
    <source>
        <dbReference type="Proteomes" id="UP000293671"/>
    </source>
</evidence>
<dbReference type="SUPFAM" id="SSF52833">
    <property type="entry name" value="Thioredoxin-like"/>
    <property type="match status" value="1"/>
</dbReference>
<keyword evidence="4" id="KW-1185">Reference proteome</keyword>
<dbReference type="SFLD" id="SFLDG00358">
    <property type="entry name" value="Main_(cytGST)"/>
    <property type="match status" value="1"/>
</dbReference>
<dbReference type="CDD" id="cd03188">
    <property type="entry name" value="GST_C_Beta"/>
    <property type="match status" value="1"/>
</dbReference>
<dbReference type="InterPro" id="IPR010987">
    <property type="entry name" value="Glutathione-S-Trfase_C-like"/>
</dbReference>
<protein>
    <submittedName>
        <fullName evidence="3">Glutathione S-transferase</fullName>
    </submittedName>
</protein>
<dbReference type="SFLD" id="SFLDG01150">
    <property type="entry name" value="Main.1:_Beta-like"/>
    <property type="match status" value="1"/>
</dbReference>
<dbReference type="GO" id="GO:0016740">
    <property type="term" value="F:transferase activity"/>
    <property type="evidence" value="ECO:0007669"/>
    <property type="project" value="UniProtKB-KW"/>
</dbReference>
<gene>
    <name evidence="3" type="ORF">EV670_1846</name>
</gene>
<organism evidence="3 4">
    <name type="scientific">Rivibacter subsaxonicus</name>
    <dbReference type="NCBI Taxonomy" id="457575"/>
    <lineage>
        <taxon>Bacteria</taxon>
        <taxon>Pseudomonadati</taxon>
        <taxon>Pseudomonadota</taxon>
        <taxon>Betaproteobacteria</taxon>
        <taxon>Burkholderiales</taxon>
        <taxon>Rivibacter</taxon>
    </lineage>
</organism>
<keyword evidence="3" id="KW-0808">Transferase</keyword>
<feature type="domain" description="GST N-terminal" evidence="1">
    <location>
        <begin position="1"/>
        <end position="80"/>
    </location>
</feature>
<dbReference type="PROSITE" id="PS50405">
    <property type="entry name" value="GST_CTER"/>
    <property type="match status" value="1"/>
</dbReference>
<reference evidence="3 4" key="1">
    <citation type="submission" date="2019-02" db="EMBL/GenBank/DDBJ databases">
        <title>Genomic Encyclopedia of Type Strains, Phase IV (KMG-IV): sequencing the most valuable type-strain genomes for metagenomic binning, comparative biology and taxonomic classification.</title>
        <authorList>
            <person name="Goeker M."/>
        </authorList>
    </citation>
    <scope>NUCLEOTIDE SEQUENCE [LARGE SCALE GENOMIC DNA]</scope>
    <source>
        <strain evidence="3 4">DSM 19570</strain>
    </source>
</reference>
<dbReference type="PROSITE" id="PS50404">
    <property type="entry name" value="GST_NTER"/>
    <property type="match status" value="1"/>
</dbReference>
<dbReference type="InterPro" id="IPR004046">
    <property type="entry name" value="GST_C"/>
</dbReference>
<name>A0A4Q7VWN1_9BURK</name>
<dbReference type="InterPro" id="IPR040079">
    <property type="entry name" value="Glutathione_S-Trfase"/>
</dbReference>
<accession>A0A4Q7VWN1</accession>
<dbReference type="RefSeq" id="WP_130431543.1">
    <property type="nucleotide sequence ID" value="NZ_SHKP01000005.1"/>
</dbReference>
<evidence type="ECO:0000313" key="3">
    <source>
        <dbReference type="EMBL" id="RZU01131.1"/>
    </source>
</evidence>
<dbReference type="AlphaFoldDB" id="A0A4Q7VWN1"/>
<dbReference type="InterPro" id="IPR036249">
    <property type="entry name" value="Thioredoxin-like_sf"/>
</dbReference>
<dbReference type="PANTHER" id="PTHR44051:SF8">
    <property type="entry name" value="GLUTATHIONE S-TRANSFERASE GSTA"/>
    <property type="match status" value="1"/>
</dbReference>
<dbReference type="SUPFAM" id="SSF47616">
    <property type="entry name" value="GST C-terminal domain-like"/>
    <property type="match status" value="1"/>
</dbReference>
<dbReference type="Gene3D" id="1.20.1050.10">
    <property type="match status" value="1"/>
</dbReference>
<dbReference type="Pfam" id="PF13409">
    <property type="entry name" value="GST_N_2"/>
    <property type="match status" value="1"/>
</dbReference>
<comment type="caution">
    <text evidence="3">The sequence shown here is derived from an EMBL/GenBank/DDBJ whole genome shotgun (WGS) entry which is preliminary data.</text>
</comment>
<dbReference type="CDD" id="cd03057">
    <property type="entry name" value="GST_N_Beta"/>
    <property type="match status" value="1"/>
</dbReference>
<dbReference type="Pfam" id="PF00043">
    <property type="entry name" value="GST_C"/>
    <property type="match status" value="1"/>
</dbReference>
<dbReference type="SFLD" id="SFLDS00019">
    <property type="entry name" value="Glutathione_Transferase_(cytos"/>
    <property type="match status" value="1"/>
</dbReference>
<dbReference type="EMBL" id="SHKP01000005">
    <property type="protein sequence ID" value="RZU01131.1"/>
    <property type="molecule type" value="Genomic_DNA"/>
</dbReference>
<dbReference type="Proteomes" id="UP000293671">
    <property type="component" value="Unassembled WGS sequence"/>
</dbReference>
<dbReference type="InterPro" id="IPR004045">
    <property type="entry name" value="Glutathione_S-Trfase_N"/>
</dbReference>
<dbReference type="Gene3D" id="3.40.30.10">
    <property type="entry name" value="Glutaredoxin"/>
    <property type="match status" value="1"/>
</dbReference>
<evidence type="ECO:0000259" key="1">
    <source>
        <dbReference type="PROSITE" id="PS50404"/>
    </source>
</evidence>
<evidence type="ECO:0000259" key="2">
    <source>
        <dbReference type="PROSITE" id="PS50405"/>
    </source>
</evidence>
<feature type="domain" description="GST C-terminal" evidence="2">
    <location>
        <begin position="86"/>
        <end position="215"/>
    </location>
</feature>
<sequence length="215" mass="23873">MIQLHYHPSTASMAPHIVLEELGVPYQRLFVDKDAGALDSAAYRALNPNGKIPVLVDGELVLYESAAICLHLADTHADAGLLPPVGSAERAQAYQWLVWLTNTLQATLIQCFYPERQTEATDAVAIAAIKSRATARVGELLGQIEAELERHGGPWLLGANYSVVDIYAFMLCRWTRNFARPARSRPAIHAWQQRVLARPAVQRMFANEGLSEPWF</sequence>
<dbReference type="InterPro" id="IPR036282">
    <property type="entry name" value="Glutathione-S-Trfase_C_sf"/>
</dbReference>